<dbReference type="EMBL" id="CAJNOQ010000711">
    <property type="protein sequence ID" value="CAF0830523.1"/>
    <property type="molecule type" value="Genomic_DNA"/>
</dbReference>
<reference evidence="6" key="1">
    <citation type="submission" date="2021-02" db="EMBL/GenBank/DDBJ databases">
        <authorList>
            <person name="Nowell W R."/>
        </authorList>
    </citation>
    <scope>NUCLEOTIDE SEQUENCE</scope>
</reference>
<accession>A0A813UKS1</accession>
<keyword evidence="3 4" id="KW-0949">S-adenosyl-L-methionine</keyword>
<keyword evidence="1 4" id="KW-0489">Methyltransferase</keyword>
<dbReference type="Gene3D" id="3.90.120.10">
    <property type="entry name" value="DNA Methylase, subunit A, domain 2"/>
    <property type="match status" value="1"/>
</dbReference>
<dbReference type="PANTHER" id="PTHR46098:SF1">
    <property type="entry name" value="TRNA (CYTOSINE(38)-C(5))-METHYLTRANSFERASE"/>
    <property type="match status" value="1"/>
</dbReference>
<organism evidence="6 8">
    <name type="scientific">Didymodactylos carnosus</name>
    <dbReference type="NCBI Taxonomy" id="1234261"/>
    <lineage>
        <taxon>Eukaryota</taxon>
        <taxon>Metazoa</taxon>
        <taxon>Spiralia</taxon>
        <taxon>Gnathifera</taxon>
        <taxon>Rotifera</taxon>
        <taxon>Eurotatoria</taxon>
        <taxon>Bdelloidea</taxon>
        <taxon>Philodinida</taxon>
        <taxon>Philodinidae</taxon>
        <taxon>Didymodactylos</taxon>
    </lineage>
</organism>
<evidence type="ECO:0000256" key="5">
    <source>
        <dbReference type="RuleBase" id="RU000416"/>
    </source>
</evidence>
<dbReference type="EMBL" id="CAJOBC010000711">
    <property type="protein sequence ID" value="CAF3617595.1"/>
    <property type="molecule type" value="Genomic_DNA"/>
</dbReference>
<evidence type="ECO:0000256" key="1">
    <source>
        <dbReference type="ARBA" id="ARBA00022603"/>
    </source>
</evidence>
<dbReference type="InterPro" id="IPR050750">
    <property type="entry name" value="C5-MTase"/>
</dbReference>
<keyword evidence="2 4" id="KW-0808">Transferase</keyword>
<dbReference type="OrthoDB" id="414133at2759"/>
<evidence type="ECO:0000313" key="6">
    <source>
        <dbReference type="EMBL" id="CAF0830523.1"/>
    </source>
</evidence>
<dbReference type="SUPFAM" id="SSF53335">
    <property type="entry name" value="S-adenosyl-L-methionine-dependent methyltransferases"/>
    <property type="match status" value="1"/>
</dbReference>
<dbReference type="GO" id="GO:0032259">
    <property type="term" value="P:methylation"/>
    <property type="evidence" value="ECO:0007669"/>
    <property type="project" value="UniProtKB-KW"/>
</dbReference>
<dbReference type="Pfam" id="PF00145">
    <property type="entry name" value="DNA_methylase"/>
    <property type="match status" value="1"/>
</dbReference>
<evidence type="ECO:0008006" key="9">
    <source>
        <dbReference type="Google" id="ProtNLM"/>
    </source>
</evidence>
<sequence length="400" mass="46594">MSDINRKLRVLELFSGIGGMHCALKRQQLDGEDFIDFEVVAALDINHTANEVYNDNFPNVSVMCRTIENVSIKQYEKWNCNMWLMSPSCQPFTRQGHQKGLEDNRSNGFIGLMSIIDQLENKPQYILLENVDGFNGSQAHQLLLKTLLSNHYSYRQFLLSPIQYGIPNSRLRYYLVAERRNQQITNDTIETSYVSNSLDKLFNNLKLQFPTSTFTSSENINLPNGKVVNDTYEQCSNSCQLLVKEQLIIDNFLEKNIDYSMFELTDEQLLRGYFITDIVSKFSKRSCCFTRSYRKYFEGTGSLLYINGDINVNDNFITKDIWYQCKNDKQLEETMKSKLKQFVQLRYFTPKEIANLHCFPVDYKFPQQITVKQCYQLLGNSLNVFVVALLIRGFFDDSLF</sequence>
<dbReference type="Proteomes" id="UP000663829">
    <property type="component" value="Unassembled WGS sequence"/>
</dbReference>
<feature type="active site" evidence="4">
    <location>
        <position position="89"/>
    </location>
</feature>
<dbReference type="GO" id="GO:0005634">
    <property type="term" value="C:nucleus"/>
    <property type="evidence" value="ECO:0007669"/>
    <property type="project" value="TreeGrafter"/>
</dbReference>
<dbReference type="InterPro" id="IPR001525">
    <property type="entry name" value="C5_MeTfrase"/>
</dbReference>
<dbReference type="AlphaFoldDB" id="A0A813UKS1"/>
<dbReference type="Proteomes" id="UP000681722">
    <property type="component" value="Unassembled WGS sequence"/>
</dbReference>
<keyword evidence="8" id="KW-1185">Reference proteome</keyword>
<evidence type="ECO:0000256" key="3">
    <source>
        <dbReference type="ARBA" id="ARBA00022691"/>
    </source>
</evidence>
<gene>
    <name evidence="6" type="ORF">GPM918_LOCUS5029</name>
    <name evidence="7" type="ORF">SRO942_LOCUS5030</name>
</gene>
<dbReference type="NCBIfam" id="TIGR00675">
    <property type="entry name" value="dcm"/>
    <property type="match status" value="1"/>
</dbReference>
<evidence type="ECO:0000313" key="8">
    <source>
        <dbReference type="Proteomes" id="UP000663829"/>
    </source>
</evidence>
<comment type="caution">
    <text evidence="6">The sequence shown here is derived from an EMBL/GenBank/DDBJ whole genome shotgun (WGS) entry which is preliminary data.</text>
</comment>
<proteinExistence type="inferred from homology"/>
<name>A0A813UKS1_9BILA</name>
<dbReference type="InterPro" id="IPR029063">
    <property type="entry name" value="SAM-dependent_MTases_sf"/>
</dbReference>
<evidence type="ECO:0000256" key="4">
    <source>
        <dbReference type="PROSITE-ProRule" id="PRU01016"/>
    </source>
</evidence>
<dbReference type="PROSITE" id="PS51679">
    <property type="entry name" value="SAM_MT_C5"/>
    <property type="match status" value="1"/>
</dbReference>
<evidence type="ECO:0000313" key="7">
    <source>
        <dbReference type="EMBL" id="CAF3617595.1"/>
    </source>
</evidence>
<comment type="similarity">
    <text evidence="4 5">Belongs to the class I-like SAM-binding methyltransferase superfamily. C5-methyltransferase family.</text>
</comment>
<evidence type="ECO:0000256" key="2">
    <source>
        <dbReference type="ARBA" id="ARBA00022679"/>
    </source>
</evidence>
<dbReference type="Gene3D" id="3.40.50.150">
    <property type="entry name" value="Vaccinia Virus protein VP39"/>
    <property type="match status" value="1"/>
</dbReference>
<protein>
    <recommendedName>
        <fullName evidence="9">DNA methyltransferase 2</fullName>
    </recommendedName>
</protein>
<dbReference type="PANTHER" id="PTHR46098">
    <property type="entry name" value="TRNA (CYTOSINE(38)-C(5))-METHYLTRANSFERASE"/>
    <property type="match status" value="1"/>
</dbReference>
<dbReference type="PRINTS" id="PR00105">
    <property type="entry name" value="C5METTRFRASE"/>
</dbReference>
<dbReference type="GO" id="GO:0008168">
    <property type="term" value="F:methyltransferase activity"/>
    <property type="evidence" value="ECO:0007669"/>
    <property type="project" value="UniProtKB-KW"/>
</dbReference>